<accession>A0A1G8T6V9</accession>
<dbReference type="RefSeq" id="WP_093193478.1">
    <property type="nucleotide sequence ID" value="NZ_FNEV01000004.1"/>
</dbReference>
<evidence type="ECO:0000256" key="2">
    <source>
        <dbReference type="ARBA" id="ARBA00023125"/>
    </source>
</evidence>
<dbReference type="PROSITE" id="PS00041">
    <property type="entry name" value="HTH_ARAC_FAMILY_1"/>
    <property type="match status" value="1"/>
</dbReference>
<dbReference type="CDD" id="cd17536">
    <property type="entry name" value="REC_YesN-like"/>
    <property type="match status" value="1"/>
</dbReference>
<dbReference type="PANTHER" id="PTHR43280:SF10">
    <property type="entry name" value="REGULATORY PROTEIN POCR"/>
    <property type="match status" value="1"/>
</dbReference>
<dbReference type="Proteomes" id="UP000199225">
    <property type="component" value="Unassembled WGS sequence"/>
</dbReference>
<dbReference type="AlphaFoldDB" id="A0A1G8T6V9"/>
<sequence length="543" mass="64560">MYKVALVDDDVMVLRYMQKMIPWEEHGFEVTGVFNDSVEAYNELKMNNYDVLFTDIGMPNLNGIELISLLYEENPDLYKVILSCHDEFLYAQQALKLEAFDYILKESMEEETIVDLLKSLKKAIEKKRQKDTETDKIYEFLKKNKNKLKTEFIEKILYDNSFIEDETWWIEEEEHLGIDFSYDYYTPVLCYIDKSEEAIKQYETQNLLHFSIDNVINEILDKHWKNAQVFYIRNKFFIIFPYDTDELNDGSSIVEKILREIHYKISKYLKLTFTTVIGRDYQVRDQLTNSLRELFYNEEQSFYYQHGSINHLEVTPYEKSNSFHNHLELTEELVHFMIKEDYDEVESIVVQQLETMRELRLEPSIVKDWSVKLVLDIKHRLQALPHFEDTTIVSMTDKLVNQAYSLDYLEELMVGICRQLMVHTKDMKHMPENTDVASALKYVQINIHKKITLSEVATHLHLNPSYFSRVFKKVTGETFIEHVIRVKMERAQELLSKTNKSVDEISVDLGYESKSYFLKTFKKSYGVPPSSFRYEKDSFKQET</sequence>
<dbReference type="GO" id="GO:0000160">
    <property type="term" value="P:phosphorelay signal transduction system"/>
    <property type="evidence" value="ECO:0007669"/>
    <property type="project" value="InterPro"/>
</dbReference>
<evidence type="ECO:0000256" key="4">
    <source>
        <dbReference type="PROSITE-ProRule" id="PRU00169"/>
    </source>
</evidence>
<dbReference type="SUPFAM" id="SSF52172">
    <property type="entry name" value="CheY-like"/>
    <property type="match status" value="1"/>
</dbReference>
<dbReference type="GO" id="GO:0003700">
    <property type="term" value="F:DNA-binding transcription factor activity"/>
    <property type="evidence" value="ECO:0007669"/>
    <property type="project" value="InterPro"/>
</dbReference>
<feature type="domain" description="Response regulatory" evidence="6">
    <location>
        <begin position="3"/>
        <end position="120"/>
    </location>
</feature>
<proteinExistence type="predicted"/>
<keyword evidence="8" id="KW-1185">Reference proteome</keyword>
<gene>
    <name evidence="7" type="ORF">SAMN04490247_1740</name>
</gene>
<dbReference type="InterPro" id="IPR020449">
    <property type="entry name" value="Tscrpt_reg_AraC-type_HTH"/>
</dbReference>
<dbReference type="Gene3D" id="1.10.10.60">
    <property type="entry name" value="Homeodomain-like"/>
    <property type="match status" value="2"/>
</dbReference>
<organism evidence="7 8">
    <name type="scientific">Salimicrobium halophilum</name>
    <dbReference type="NCBI Taxonomy" id="86666"/>
    <lineage>
        <taxon>Bacteria</taxon>
        <taxon>Bacillati</taxon>
        <taxon>Bacillota</taxon>
        <taxon>Bacilli</taxon>
        <taxon>Bacillales</taxon>
        <taxon>Bacillaceae</taxon>
        <taxon>Salimicrobium</taxon>
    </lineage>
</organism>
<keyword evidence="3" id="KW-0804">Transcription</keyword>
<keyword evidence="4" id="KW-0597">Phosphoprotein</keyword>
<dbReference type="SMART" id="SM00342">
    <property type="entry name" value="HTH_ARAC"/>
    <property type="match status" value="1"/>
</dbReference>
<keyword evidence="2" id="KW-0238">DNA-binding</keyword>
<evidence type="ECO:0000256" key="3">
    <source>
        <dbReference type="ARBA" id="ARBA00023163"/>
    </source>
</evidence>
<keyword evidence="1" id="KW-0805">Transcription regulation</keyword>
<dbReference type="InterPro" id="IPR009057">
    <property type="entry name" value="Homeodomain-like_sf"/>
</dbReference>
<dbReference type="PANTHER" id="PTHR43280">
    <property type="entry name" value="ARAC-FAMILY TRANSCRIPTIONAL REGULATOR"/>
    <property type="match status" value="1"/>
</dbReference>
<feature type="domain" description="HTH araC/xylS-type" evidence="5">
    <location>
        <begin position="437"/>
        <end position="535"/>
    </location>
</feature>
<evidence type="ECO:0000313" key="8">
    <source>
        <dbReference type="Proteomes" id="UP000199225"/>
    </source>
</evidence>
<name>A0A1G8T6V9_9BACI</name>
<dbReference type="InterPro" id="IPR011006">
    <property type="entry name" value="CheY-like_superfamily"/>
</dbReference>
<evidence type="ECO:0000259" key="5">
    <source>
        <dbReference type="PROSITE" id="PS01124"/>
    </source>
</evidence>
<reference evidence="8" key="1">
    <citation type="submission" date="2016-10" db="EMBL/GenBank/DDBJ databases">
        <authorList>
            <person name="Varghese N."/>
            <person name="Submissions S."/>
        </authorList>
    </citation>
    <scope>NUCLEOTIDE SEQUENCE [LARGE SCALE GENOMIC DNA]</scope>
    <source>
        <strain evidence="8">DSM 4771</strain>
    </source>
</reference>
<dbReference type="Gene3D" id="3.40.50.2300">
    <property type="match status" value="1"/>
</dbReference>
<dbReference type="EMBL" id="FNEV01000004">
    <property type="protein sequence ID" value="SDJ37286.1"/>
    <property type="molecule type" value="Genomic_DNA"/>
</dbReference>
<evidence type="ECO:0000256" key="1">
    <source>
        <dbReference type="ARBA" id="ARBA00023015"/>
    </source>
</evidence>
<dbReference type="SUPFAM" id="SSF46689">
    <property type="entry name" value="Homeodomain-like"/>
    <property type="match status" value="2"/>
</dbReference>
<evidence type="ECO:0000259" key="6">
    <source>
        <dbReference type="PROSITE" id="PS50110"/>
    </source>
</evidence>
<protein>
    <submittedName>
        <fullName evidence="7">Two-component system, response regulator YesN</fullName>
    </submittedName>
</protein>
<dbReference type="PROSITE" id="PS50110">
    <property type="entry name" value="RESPONSE_REGULATORY"/>
    <property type="match status" value="1"/>
</dbReference>
<evidence type="ECO:0000313" key="7">
    <source>
        <dbReference type="EMBL" id="SDJ37286.1"/>
    </source>
</evidence>
<dbReference type="SMART" id="SM00448">
    <property type="entry name" value="REC"/>
    <property type="match status" value="1"/>
</dbReference>
<dbReference type="Pfam" id="PF00072">
    <property type="entry name" value="Response_reg"/>
    <property type="match status" value="1"/>
</dbReference>
<dbReference type="InterPro" id="IPR018060">
    <property type="entry name" value="HTH_AraC"/>
</dbReference>
<dbReference type="GO" id="GO:0043565">
    <property type="term" value="F:sequence-specific DNA binding"/>
    <property type="evidence" value="ECO:0007669"/>
    <property type="project" value="InterPro"/>
</dbReference>
<dbReference type="OrthoDB" id="342399at2"/>
<feature type="modified residue" description="4-aspartylphosphate" evidence="4">
    <location>
        <position position="55"/>
    </location>
</feature>
<dbReference type="InterPro" id="IPR018062">
    <property type="entry name" value="HTH_AraC-typ_CS"/>
</dbReference>
<dbReference type="PRINTS" id="PR00032">
    <property type="entry name" value="HTHARAC"/>
</dbReference>
<dbReference type="Pfam" id="PF12833">
    <property type="entry name" value="HTH_18"/>
    <property type="match status" value="1"/>
</dbReference>
<dbReference type="PROSITE" id="PS01124">
    <property type="entry name" value="HTH_ARAC_FAMILY_2"/>
    <property type="match status" value="1"/>
</dbReference>
<dbReference type="STRING" id="86666.SAMN04490247_1740"/>
<dbReference type="InterPro" id="IPR001789">
    <property type="entry name" value="Sig_transdc_resp-reg_receiver"/>
</dbReference>